<organism evidence="1 2">
    <name type="scientific">Deinandra increscens subsp. villosa</name>
    <dbReference type="NCBI Taxonomy" id="3103831"/>
    <lineage>
        <taxon>Eukaryota</taxon>
        <taxon>Viridiplantae</taxon>
        <taxon>Streptophyta</taxon>
        <taxon>Embryophyta</taxon>
        <taxon>Tracheophyta</taxon>
        <taxon>Spermatophyta</taxon>
        <taxon>Magnoliopsida</taxon>
        <taxon>eudicotyledons</taxon>
        <taxon>Gunneridae</taxon>
        <taxon>Pentapetalae</taxon>
        <taxon>asterids</taxon>
        <taxon>campanulids</taxon>
        <taxon>Asterales</taxon>
        <taxon>Asteraceae</taxon>
        <taxon>Asteroideae</taxon>
        <taxon>Heliantheae alliance</taxon>
        <taxon>Madieae</taxon>
        <taxon>Madiinae</taxon>
        <taxon>Deinandra</taxon>
    </lineage>
</organism>
<evidence type="ECO:0000313" key="1">
    <source>
        <dbReference type="EMBL" id="KAK9065212.1"/>
    </source>
</evidence>
<proteinExistence type="predicted"/>
<dbReference type="SUPFAM" id="SSF58113">
    <property type="entry name" value="Apolipoprotein A-I"/>
    <property type="match status" value="1"/>
</dbReference>
<evidence type="ECO:0000313" key="2">
    <source>
        <dbReference type="Proteomes" id="UP001408789"/>
    </source>
</evidence>
<dbReference type="PANTHER" id="PTHR34360">
    <property type="entry name" value="OS08G0519400 PROTEIN"/>
    <property type="match status" value="1"/>
</dbReference>
<dbReference type="PANTHER" id="PTHR34360:SF1">
    <property type="entry name" value="OS08G0519400 PROTEIN"/>
    <property type="match status" value="1"/>
</dbReference>
<sequence length="214" mass="24847">MEEENTKYKLFKQGTNVLDINVNNHEAEFSNCDIGQRVHSAWLPPWLEARLAYSQSYLEARWNKHGKPALDTFTKKNLEKKAQAEKWAEPHFDTTKTKWIPAAKEEWVIVVTNVEPRVQLLTKKTKEVYAQSKEVITPHVIKIKEVVDPHFQVAKKFCKPYIDQVAVAAKPHLDKAQETLKPYTNQGVQAYGLFLESATKYHNQLQVTYHNNQF</sequence>
<accession>A0AAP0D304</accession>
<name>A0AAP0D304_9ASTR</name>
<gene>
    <name evidence="1" type="ORF">SSX86_016595</name>
</gene>
<dbReference type="Proteomes" id="UP001408789">
    <property type="component" value="Unassembled WGS sequence"/>
</dbReference>
<keyword evidence="2" id="KW-1185">Reference proteome</keyword>
<reference evidence="1 2" key="1">
    <citation type="submission" date="2024-04" db="EMBL/GenBank/DDBJ databases">
        <title>The reference genome of an endangered Asteraceae, Deinandra increscens subsp. villosa, native to the Central Coast of California.</title>
        <authorList>
            <person name="Guilliams M."/>
            <person name="Hasenstab-Lehman K."/>
            <person name="Meyer R."/>
            <person name="Mcevoy S."/>
        </authorList>
    </citation>
    <scope>NUCLEOTIDE SEQUENCE [LARGE SCALE GENOMIC DNA]</scope>
    <source>
        <tissue evidence="1">Leaf</tissue>
    </source>
</reference>
<dbReference type="AlphaFoldDB" id="A0AAP0D304"/>
<comment type="caution">
    <text evidence="1">The sequence shown here is derived from an EMBL/GenBank/DDBJ whole genome shotgun (WGS) entry which is preliminary data.</text>
</comment>
<dbReference type="EMBL" id="JBCNJP010000017">
    <property type="protein sequence ID" value="KAK9065212.1"/>
    <property type="molecule type" value="Genomic_DNA"/>
</dbReference>
<protein>
    <submittedName>
        <fullName evidence="1">Uncharacterized protein</fullName>
    </submittedName>
</protein>